<keyword evidence="3" id="KW-1185">Reference proteome</keyword>
<reference evidence="2 3" key="1">
    <citation type="journal article" date="2015" name="Genome Announc.">
        <title>Expanding the biotechnology potential of lactobacilli through comparative genomics of 213 strains and associated genera.</title>
        <authorList>
            <person name="Sun Z."/>
            <person name="Harris H.M."/>
            <person name="McCann A."/>
            <person name="Guo C."/>
            <person name="Argimon S."/>
            <person name="Zhang W."/>
            <person name="Yang X."/>
            <person name="Jeffery I.B."/>
            <person name="Cooney J.C."/>
            <person name="Kagawa T.F."/>
            <person name="Liu W."/>
            <person name="Song Y."/>
            <person name="Salvetti E."/>
            <person name="Wrobel A."/>
            <person name="Rasinkangas P."/>
            <person name="Parkhill J."/>
            <person name="Rea M.C."/>
            <person name="O'Sullivan O."/>
            <person name="Ritari J."/>
            <person name="Douillard F.P."/>
            <person name="Paul Ross R."/>
            <person name="Yang R."/>
            <person name="Briner A.E."/>
            <person name="Felis G.E."/>
            <person name="de Vos W.M."/>
            <person name="Barrangou R."/>
            <person name="Klaenhammer T.R."/>
            <person name="Caufield P.W."/>
            <person name="Cui Y."/>
            <person name="Zhang H."/>
            <person name="O'Toole P.W."/>
        </authorList>
    </citation>
    <scope>NUCLEOTIDE SEQUENCE [LARGE SCALE GENOMIC DNA]</scope>
    <source>
        <strain evidence="2 3">ATCC 53295</strain>
    </source>
</reference>
<name>A0A0R1GL03_9LACO</name>
<dbReference type="SMART" id="SM00850">
    <property type="entry name" value="LytTR"/>
    <property type="match status" value="1"/>
</dbReference>
<dbReference type="InterPro" id="IPR007492">
    <property type="entry name" value="LytTR_DNA-bd_dom"/>
</dbReference>
<dbReference type="InterPro" id="IPR046947">
    <property type="entry name" value="LytR-like"/>
</dbReference>
<evidence type="ECO:0000259" key="1">
    <source>
        <dbReference type="PROSITE" id="PS50930"/>
    </source>
</evidence>
<dbReference type="STRING" id="357278.IV61_GL000228"/>
<dbReference type="PANTHER" id="PTHR37299:SF1">
    <property type="entry name" value="STAGE 0 SPORULATION PROTEIN A HOMOLOG"/>
    <property type="match status" value="1"/>
</dbReference>
<dbReference type="PANTHER" id="PTHR37299">
    <property type="entry name" value="TRANSCRIPTIONAL REGULATOR-RELATED"/>
    <property type="match status" value="1"/>
</dbReference>
<gene>
    <name evidence="2" type="ORF">FD07_GL001698</name>
</gene>
<feature type="domain" description="HTH LytTR-type" evidence="1">
    <location>
        <begin position="47"/>
        <end position="151"/>
    </location>
</feature>
<dbReference type="GO" id="GO:0003677">
    <property type="term" value="F:DNA binding"/>
    <property type="evidence" value="ECO:0007669"/>
    <property type="project" value="InterPro"/>
</dbReference>
<evidence type="ECO:0000313" key="2">
    <source>
        <dbReference type="EMBL" id="KRK34757.1"/>
    </source>
</evidence>
<dbReference type="EMBL" id="AZCZ01000045">
    <property type="protein sequence ID" value="KRK34757.1"/>
    <property type="molecule type" value="Genomic_DNA"/>
</dbReference>
<dbReference type="GO" id="GO:0000156">
    <property type="term" value="F:phosphorelay response regulator activity"/>
    <property type="evidence" value="ECO:0007669"/>
    <property type="project" value="InterPro"/>
</dbReference>
<dbReference type="Gene3D" id="2.40.50.1020">
    <property type="entry name" value="LytTr DNA-binding domain"/>
    <property type="match status" value="1"/>
</dbReference>
<dbReference type="RefSeq" id="WP_020088974.1">
    <property type="nucleotide sequence ID" value="NZ_AZCZ01000045.1"/>
</dbReference>
<protein>
    <submittedName>
        <fullName evidence="2">LytTr family transcriptional regulator</fullName>
    </submittedName>
</protein>
<comment type="caution">
    <text evidence="2">The sequence shown here is derived from an EMBL/GenBank/DDBJ whole genome shotgun (WGS) entry which is preliminary data.</text>
</comment>
<sequence>MRHKFEKNSEIDPADPVVVVQAASETGAVPDLLAYLDRYAATQPGMIAVKTPDRLVMVKVATIISAEIQAATLLLYTTSGVVTTKEPLRHLLQRLANPNFVQVSRHSVLNLDHLQSLEDSFSGSMTATLTAKVKTDVSRKYVKGLMQRLGI</sequence>
<dbReference type="AlphaFoldDB" id="A0A0R1GL03"/>
<dbReference type="eggNOG" id="COG3279">
    <property type="taxonomic scope" value="Bacteria"/>
</dbReference>
<proteinExistence type="predicted"/>
<evidence type="ECO:0000313" key="3">
    <source>
        <dbReference type="Proteomes" id="UP000051176"/>
    </source>
</evidence>
<dbReference type="Pfam" id="PF04397">
    <property type="entry name" value="LytTR"/>
    <property type="match status" value="1"/>
</dbReference>
<dbReference type="Proteomes" id="UP000051176">
    <property type="component" value="Unassembled WGS sequence"/>
</dbReference>
<dbReference type="PROSITE" id="PS50930">
    <property type="entry name" value="HTH_LYTTR"/>
    <property type="match status" value="1"/>
</dbReference>
<organism evidence="2 3">
    <name type="scientific">Levilactobacillus parabrevis ATCC 53295</name>
    <dbReference type="NCBI Taxonomy" id="1267003"/>
    <lineage>
        <taxon>Bacteria</taxon>
        <taxon>Bacillati</taxon>
        <taxon>Bacillota</taxon>
        <taxon>Bacilli</taxon>
        <taxon>Lactobacillales</taxon>
        <taxon>Lactobacillaceae</taxon>
        <taxon>Levilactobacillus</taxon>
    </lineage>
</organism>
<dbReference type="PATRIC" id="fig|1267003.4.peg.1789"/>
<accession>A0A0R1GL03</accession>
<dbReference type="OrthoDB" id="2136316at2"/>